<dbReference type="Proteomes" id="UP000037891">
    <property type="component" value="Unassembled WGS sequence"/>
</dbReference>
<dbReference type="AlphaFoldDB" id="A0A0N0GGS5"/>
<reference evidence="1 2" key="1">
    <citation type="submission" date="2015-07" db="EMBL/GenBank/DDBJ databases">
        <authorList>
            <person name="Noorani M."/>
        </authorList>
    </citation>
    <scope>NUCLEOTIDE SEQUENCE [LARGE SCALE GENOMIC DNA]</scope>
    <source>
        <strain evidence="1 2">0788_9</strain>
    </source>
</reference>
<organism evidence="1 2">
    <name type="scientific">Pseudomonas syringae pv. cilantro</name>
    <dbReference type="NCBI Taxonomy" id="81035"/>
    <lineage>
        <taxon>Bacteria</taxon>
        <taxon>Pseudomonadati</taxon>
        <taxon>Pseudomonadota</taxon>
        <taxon>Gammaproteobacteria</taxon>
        <taxon>Pseudomonadales</taxon>
        <taxon>Pseudomonadaceae</taxon>
        <taxon>Pseudomonas</taxon>
        <taxon>Pseudomonas syringae</taxon>
    </lineage>
</organism>
<proteinExistence type="predicted"/>
<protein>
    <submittedName>
        <fullName evidence="1">Cointegrate resolution protein S</fullName>
    </submittedName>
</protein>
<accession>A0A0N0GGS5</accession>
<dbReference type="PATRIC" id="fig|81035.3.peg.779"/>
<reference evidence="1 2" key="2">
    <citation type="submission" date="2015-10" db="EMBL/GenBank/DDBJ databases">
        <title>Comparative genomics and high-throughput reverse genetic screens identify a new phytobacterial MAMP and an Arabidopsis receptor required for immune elicitation.</title>
        <authorList>
            <person name="Mott G.A."/>
            <person name="Thakur S."/>
            <person name="Wang P.W."/>
            <person name="Desveaux D."/>
            <person name="Guttman D.S."/>
        </authorList>
    </citation>
    <scope>NUCLEOTIDE SEQUENCE [LARGE SCALE GENOMIC DNA]</scope>
    <source>
        <strain evidence="1 2">0788_9</strain>
    </source>
</reference>
<evidence type="ECO:0000313" key="1">
    <source>
        <dbReference type="EMBL" id="KPC33580.1"/>
    </source>
</evidence>
<comment type="caution">
    <text evidence="1">The sequence shown here is derived from an EMBL/GenBank/DDBJ whole genome shotgun (WGS) entry which is preliminary data.</text>
</comment>
<sequence>MAYVGWRDIKSAMRYIDAAPFPGYSEAGSGLKVSSIDKLPS</sequence>
<name>A0A0N0GGS5_PSESX</name>
<evidence type="ECO:0000313" key="2">
    <source>
        <dbReference type="Proteomes" id="UP000037891"/>
    </source>
</evidence>
<dbReference type="EMBL" id="LGLN01000032">
    <property type="protein sequence ID" value="KPC33580.1"/>
    <property type="molecule type" value="Genomic_DNA"/>
</dbReference>
<gene>
    <name evidence="1" type="ORF">ABJ99_0720</name>
</gene>